<evidence type="ECO:0008006" key="4">
    <source>
        <dbReference type="Google" id="ProtNLM"/>
    </source>
</evidence>
<name>A0ABD5TYD0_9EURY</name>
<evidence type="ECO:0000313" key="3">
    <source>
        <dbReference type="Proteomes" id="UP001596408"/>
    </source>
</evidence>
<accession>A0ABD5TYD0</accession>
<keyword evidence="3" id="KW-1185">Reference proteome</keyword>
<evidence type="ECO:0000256" key="1">
    <source>
        <dbReference type="SAM" id="MobiDB-lite"/>
    </source>
</evidence>
<sequence>MSRPVTGKGEVRACPECNETQVRRRPGGISSDPPSEAEAYYCDRCQATFREPKIRPIQEGPVRYGLARKLADADPDDVGGSA</sequence>
<dbReference type="EMBL" id="JBHSXH010000015">
    <property type="protein sequence ID" value="MFC6825623.1"/>
    <property type="molecule type" value="Genomic_DNA"/>
</dbReference>
<reference evidence="2 3" key="1">
    <citation type="journal article" date="2019" name="Int. J. Syst. Evol. Microbiol.">
        <title>The Global Catalogue of Microorganisms (GCM) 10K type strain sequencing project: providing services to taxonomists for standard genome sequencing and annotation.</title>
        <authorList>
            <consortium name="The Broad Institute Genomics Platform"/>
            <consortium name="The Broad Institute Genome Sequencing Center for Infectious Disease"/>
            <person name="Wu L."/>
            <person name="Ma J."/>
        </authorList>
    </citation>
    <scope>NUCLEOTIDE SEQUENCE [LARGE SCALE GENOMIC DNA]</scope>
    <source>
        <strain evidence="2 3">YIM 94188</strain>
    </source>
</reference>
<comment type="caution">
    <text evidence="2">The sequence shown here is derived from an EMBL/GenBank/DDBJ whole genome shotgun (WGS) entry which is preliminary data.</text>
</comment>
<proteinExistence type="predicted"/>
<dbReference type="RefSeq" id="WP_379696023.1">
    <property type="nucleotide sequence ID" value="NZ_JBHSXH010000015.1"/>
</dbReference>
<dbReference type="Proteomes" id="UP001596408">
    <property type="component" value="Unassembled WGS sequence"/>
</dbReference>
<dbReference type="AlphaFoldDB" id="A0ABD5TYD0"/>
<organism evidence="2 3">
    <name type="scientific">Halopelagius fulvigenes</name>
    <dbReference type="NCBI Taxonomy" id="1198324"/>
    <lineage>
        <taxon>Archaea</taxon>
        <taxon>Methanobacteriati</taxon>
        <taxon>Methanobacteriota</taxon>
        <taxon>Stenosarchaea group</taxon>
        <taxon>Halobacteria</taxon>
        <taxon>Halobacteriales</taxon>
        <taxon>Haloferacaceae</taxon>
    </lineage>
</organism>
<gene>
    <name evidence="2" type="ORF">ACFQEV_11570</name>
</gene>
<feature type="region of interest" description="Disordered" evidence="1">
    <location>
        <begin position="1"/>
        <end position="36"/>
    </location>
</feature>
<evidence type="ECO:0000313" key="2">
    <source>
        <dbReference type="EMBL" id="MFC6825623.1"/>
    </source>
</evidence>
<protein>
    <recommendedName>
        <fullName evidence="4">Small CPxCG-related zinc finger protein</fullName>
    </recommendedName>
</protein>